<dbReference type="AlphaFoldDB" id="A0AAE1BF84"/>
<dbReference type="EMBL" id="JAWDGP010000062">
    <property type="protein sequence ID" value="KAK3804036.1"/>
    <property type="molecule type" value="Genomic_DNA"/>
</dbReference>
<evidence type="ECO:0000313" key="3">
    <source>
        <dbReference type="Proteomes" id="UP001283361"/>
    </source>
</evidence>
<name>A0AAE1BF84_9GAST</name>
<gene>
    <name evidence="2" type="ORF">RRG08_049526</name>
</gene>
<accession>A0AAE1BF84</accession>
<comment type="caution">
    <text evidence="2">The sequence shown here is derived from an EMBL/GenBank/DDBJ whole genome shotgun (WGS) entry which is preliminary data.</text>
</comment>
<evidence type="ECO:0000256" key="1">
    <source>
        <dbReference type="SAM" id="MobiDB-lite"/>
    </source>
</evidence>
<feature type="region of interest" description="Disordered" evidence="1">
    <location>
        <begin position="21"/>
        <end position="51"/>
    </location>
</feature>
<keyword evidence="3" id="KW-1185">Reference proteome</keyword>
<organism evidence="2 3">
    <name type="scientific">Elysia crispata</name>
    <name type="common">lettuce slug</name>
    <dbReference type="NCBI Taxonomy" id="231223"/>
    <lineage>
        <taxon>Eukaryota</taxon>
        <taxon>Metazoa</taxon>
        <taxon>Spiralia</taxon>
        <taxon>Lophotrochozoa</taxon>
        <taxon>Mollusca</taxon>
        <taxon>Gastropoda</taxon>
        <taxon>Heterobranchia</taxon>
        <taxon>Euthyneura</taxon>
        <taxon>Panpulmonata</taxon>
        <taxon>Sacoglossa</taxon>
        <taxon>Placobranchoidea</taxon>
        <taxon>Plakobranchidae</taxon>
        <taxon>Elysia</taxon>
    </lineage>
</organism>
<reference evidence="2" key="1">
    <citation type="journal article" date="2023" name="G3 (Bethesda)">
        <title>A reference genome for the long-term kleptoplast-retaining sea slug Elysia crispata morphotype clarki.</title>
        <authorList>
            <person name="Eastman K.E."/>
            <person name="Pendleton A.L."/>
            <person name="Shaikh M.A."/>
            <person name="Suttiyut T."/>
            <person name="Ogas R."/>
            <person name="Tomko P."/>
            <person name="Gavelis G."/>
            <person name="Widhalm J.R."/>
            <person name="Wisecaver J.H."/>
        </authorList>
    </citation>
    <scope>NUCLEOTIDE SEQUENCE</scope>
    <source>
        <strain evidence="2">ECLA1</strain>
    </source>
</reference>
<evidence type="ECO:0000313" key="2">
    <source>
        <dbReference type="EMBL" id="KAK3804036.1"/>
    </source>
</evidence>
<sequence>MIDRILEHKGPVLARMTKVPDHEGNVISGPKKIQDVPEYKGPAPKMRPGHSRMRRVLDQKMIKKKKSKKEHSRNDETLAQVWRKKNTVNHDLDDNFQKKSLKLVHKNGFGQ</sequence>
<protein>
    <submittedName>
        <fullName evidence="2">Uncharacterized protein</fullName>
    </submittedName>
</protein>
<dbReference type="Proteomes" id="UP001283361">
    <property type="component" value="Unassembled WGS sequence"/>
</dbReference>
<proteinExistence type="predicted"/>
<feature type="region of interest" description="Disordered" evidence="1">
    <location>
        <begin position="90"/>
        <end position="111"/>
    </location>
</feature>